<dbReference type="PANTHER" id="PTHR47371">
    <property type="entry name" value="LIPOTEICHOIC ACID SYNTHASE"/>
    <property type="match status" value="1"/>
</dbReference>
<dbReference type="Gene3D" id="3.40.720.10">
    <property type="entry name" value="Alkaline Phosphatase, subunit A"/>
    <property type="match status" value="1"/>
</dbReference>
<dbReference type="GO" id="GO:0016740">
    <property type="term" value="F:transferase activity"/>
    <property type="evidence" value="ECO:0007669"/>
    <property type="project" value="UniProtKB-KW"/>
</dbReference>
<protein>
    <submittedName>
        <fullName evidence="8">Phosphoglycerol transferase MdoB-like AlkP superfamily enzyme</fullName>
    </submittedName>
</protein>
<keyword evidence="9" id="KW-1185">Reference proteome</keyword>
<evidence type="ECO:0000256" key="6">
    <source>
        <dbReference type="SAM" id="Phobius"/>
    </source>
</evidence>
<dbReference type="InterPro" id="IPR000917">
    <property type="entry name" value="Sulfatase_N"/>
</dbReference>
<dbReference type="CDD" id="cd16015">
    <property type="entry name" value="LTA_synthase"/>
    <property type="match status" value="1"/>
</dbReference>
<evidence type="ECO:0000313" key="9">
    <source>
        <dbReference type="Proteomes" id="UP000295293"/>
    </source>
</evidence>
<keyword evidence="5 6" id="KW-0472">Membrane</keyword>
<dbReference type="Pfam" id="PF00884">
    <property type="entry name" value="Sulfatase"/>
    <property type="match status" value="1"/>
</dbReference>
<comment type="caution">
    <text evidence="8">The sequence shown here is derived from an EMBL/GenBank/DDBJ whole genome shotgun (WGS) entry which is preliminary data.</text>
</comment>
<evidence type="ECO:0000256" key="2">
    <source>
        <dbReference type="ARBA" id="ARBA00022475"/>
    </source>
</evidence>
<gene>
    <name evidence="8" type="ORF">DFR29_10522</name>
</gene>
<organism evidence="8 9">
    <name type="scientific">Tahibacter aquaticus</name>
    <dbReference type="NCBI Taxonomy" id="520092"/>
    <lineage>
        <taxon>Bacteria</taxon>
        <taxon>Pseudomonadati</taxon>
        <taxon>Pseudomonadota</taxon>
        <taxon>Gammaproteobacteria</taxon>
        <taxon>Lysobacterales</taxon>
        <taxon>Rhodanobacteraceae</taxon>
        <taxon>Tahibacter</taxon>
    </lineage>
</organism>
<evidence type="ECO:0000256" key="4">
    <source>
        <dbReference type="ARBA" id="ARBA00022989"/>
    </source>
</evidence>
<evidence type="ECO:0000313" key="8">
    <source>
        <dbReference type="EMBL" id="TDR44841.1"/>
    </source>
</evidence>
<evidence type="ECO:0000256" key="1">
    <source>
        <dbReference type="ARBA" id="ARBA00004651"/>
    </source>
</evidence>
<feature type="transmembrane region" description="Helical" evidence="6">
    <location>
        <begin position="88"/>
        <end position="112"/>
    </location>
</feature>
<dbReference type="AlphaFoldDB" id="A0A4R6Z011"/>
<dbReference type="PANTHER" id="PTHR47371:SF3">
    <property type="entry name" value="PHOSPHOGLYCEROL TRANSFERASE I"/>
    <property type="match status" value="1"/>
</dbReference>
<evidence type="ECO:0000256" key="5">
    <source>
        <dbReference type="ARBA" id="ARBA00023136"/>
    </source>
</evidence>
<name>A0A4R6Z011_9GAMM</name>
<dbReference type="GO" id="GO:0005886">
    <property type="term" value="C:plasma membrane"/>
    <property type="evidence" value="ECO:0007669"/>
    <property type="project" value="UniProtKB-SubCell"/>
</dbReference>
<dbReference type="Gene3D" id="3.30.1120.80">
    <property type="match status" value="1"/>
</dbReference>
<evidence type="ECO:0000256" key="3">
    <source>
        <dbReference type="ARBA" id="ARBA00022692"/>
    </source>
</evidence>
<dbReference type="SUPFAM" id="SSF53649">
    <property type="entry name" value="Alkaline phosphatase-like"/>
    <property type="match status" value="1"/>
</dbReference>
<proteinExistence type="predicted"/>
<feature type="domain" description="Sulfatase N-terminal" evidence="7">
    <location>
        <begin position="279"/>
        <end position="546"/>
    </location>
</feature>
<dbReference type="Proteomes" id="UP000295293">
    <property type="component" value="Unassembled WGS sequence"/>
</dbReference>
<dbReference type="EMBL" id="SNZH01000005">
    <property type="protein sequence ID" value="TDR44841.1"/>
    <property type="molecule type" value="Genomic_DNA"/>
</dbReference>
<keyword evidence="2" id="KW-1003">Cell membrane</keyword>
<reference evidence="8 9" key="1">
    <citation type="submission" date="2019-03" db="EMBL/GenBank/DDBJ databases">
        <title>Genomic Encyclopedia of Type Strains, Phase IV (KMG-IV): sequencing the most valuable type-strain genomes for metagenomic binning, comparative biology and taxonomic classification.</title>
        <authorList>
            <person name="Goeker M."/>
        </authorList>
    </citation>
    <scope>NUCLEOTIDE SEQUENCE [LARGE SCALE GENOMIC DNA]</scope>
    <source>
        <strain evidence="8 9">DSM 21667</strain>
    </source>
</reference>
<dbReference type="RefSeq" id="WP_243746004.1">
    <property type="nucleotide sequence ID" value="NZ_SNZH01000005.1"/>
</dbReference>
<feature type="transmembrane region" description="Helical" evidence="6">
    <location>
        <begin position="174"/>
        <end position="195"/>
    </location>
</feature>
<keyword evidence="4 6" id="KW-1133">Transmembrane helix</keyword>
<accession>A0A4R6Z011</accession>
<dbReference type="InterPro" id="IPR017850">
    <property type="entry name" value="Alkaline_phosphatase_core_sf"/>
</dbReference>
<dbReference type="InterPro" id="IPR050448">
    <property type="entry name" value="OpgB/LTA_synthase_biosynth"/>
</dbReference>
<keyword evidence="8" id="KW-0808">Transferase</keyword>
<sequence>MNKFKSTWLRFRPLLWFAGVFLAAATLTRLALLIATGPGIPLSPGYWLFAFLVGLGYDLLTFVYFAWPLVLLLWLMPRRWHTARLGRTALAALCFLLVFIVLFVAGAEWTFWDEFQTRFNFIAVDYLIYTNEVIGNIRESYPIRSILAGILLATTAIFLLARRWRQPVGDSSTFATRSLVALGWLVATALITLGVDGNLKQQTANEYVNQLAGNGIYEFFAAVRSSELSFPRFYKNLPDAQAFANLRRLLQTPDATFVNDDPFDITRDIRANREPRKLNVVLISVESLSAFYSGAYGGNPSLTPELDKLAGQSLMFTRLFASGTRTVRGLEALALSIPPTPGESIVKRPHNENLFSMATVFNANGYESQFLYGGYGAFDNMNYFFGNNGYEVRDRGSIAPEKIHQANIWGVADEDLYSLALSEFDRIHAAGKPFFGHIMTTSNHRPYTFPEGRIDAPQGKRESAVRYTDWAIGDLLRRAREKPWFDDTVFVITADHCASSGGIASLPVFRYHIPLLIYSPRHVPPAREERLVGQIDIAPTVIGLLGLNYRSRFFGADVFRLEPGRERAFIGNYQRLGYLRNDQLIELAPGSHIDSVRPDYDKNSEQPDIAIDPALADEAISYYQTASYLFRKGMLSAPRTEVAATP</sequence>
<comment type="subcellular location">
    <subcellularLocation>
        <location evidence="1">Cell membrane</location>
        <topology evidence="1">Multi-pass membrane protein</topology>
    </subcellularLocation>
</comment>
<feature type="transmembrane region" description="Helical" evidence="6">
    <location>
        <begin position="141"/>
        <end position="162"/>
    </location>
</feature>
<keyword evidence="3 6" id="KW-0812">Transmembrane</keyword>
<feature type="transmembrane region" description="Helical" evidence="6">
    <location>
        <begin position="46"/>
        <end position="76"/>
    </location>
</feature>
<evidence type="ECO:0000259" key="7">
    <source>
        <dbReference type="Pfam" id="PF00884"/>
    </source>
</evidence>